<dbReference type="PROSITE" id="PS50045">
    <property type="entry name" value="SIGMA54_INTERACT_4"/>
    <property type="match status" value="1"/>
</dbReference>
<dbReference type="GO" id="GO:0005524">
    <property type="term" value="F:ATP binding"/>
    <property type="evidence" value="ECO:0007669"/>
    <property type="project" value="UniProtKB-KW"/>
</dbReference>
<evidence type="ECO:0000256" key="3">
    <source>
        <dbReference type="ARBA" id="ARBA00023015"/>
    </source>
</evidence>
<dbReference type="Pfam" id="PF00158">
    <property type="entry name" value="Sigma54_activat"/>
    <property type="match status" value="1"/>
</dbReference>
<comment type="caution">
    <text evidence="5">Lacks conserved residue(s) required for the propagation of feature annotation.</text>
</comment>
<feature type="domain" description="Response regulatory" evidence="7">
    <location>
        <begin position="5"/>
        <end position="119"/>
    </location>
</feature>
<dbReference type="InterPro" id="IPR002197">
    <property type="entry name" value="HTH_Fis"/>
</dbReference>
<dbReference type="InterPro" id="IPR003593">
    <property type="entry name" value="AAA+_ATPase"/>
</dbReference>
<dbReference type="Proteomes" id="UP000179243">
    <property type="component" value="Unassembled WGS sequence"/>
</dbReference>
<dbReference type="InterPro" id="IPR027417">
    <property type="entry name" value="P-loop_NTPase"/>
</dbReference>
<dbReference type="CDD" id="cd00009">
    <property type="entry name" value="AAA"/>
    <property type="match status" value="1"/>
</dbReference>
<comment type="caution">
    <text evidence="8">The sequence shown here is derived from an EMBL/GenBank/DDBJ whole genome shotgun (WGS) entry which is preliminary data.</text>
</comment>
<dbReference type="CDD" id="cd00156">
    <property type="entry name" value="REC"/>
    <property type="match status" value="1"/>
</dbReference>
<keyword evidence="4" id="KW-0804">Transcription</keyword>
<organism evidence="8 9">
    <name type="scientific">Candidatus Raymondbacteria bacterium RIFOXYD12_FULL_49_13</name>
    <dbReference type="NCBI Taxonomy" id="1817890"/>
    <lineage>
        <taxon>Bacteria</taxon>
        <taxon>Raymondiibacteriota</taxon>
    </lineage>
</organism>
<dbReference type="FunFam" id="3.40.50.300:FF:000006">
    <property type="entry name" value="DNA-binding transcriptional regulator NtrC"/>
    <property type="match status" value="1"/>
</dbReference>
<dbReference type="GO" id="GO:0043565">
    <property type="term" value="F:sequence-specific DNA binding"/>
    <property type="evidence" value="ECO:0007669"/>
    <property type="project" value="InterPro"/>
</dbReference>
<evidence type="ECO:0000256" key="1">
    <source>
        <dbReference type="ARBA" id="ARBA00022741"/>
    </source>
</evidence>
<dbReference type="InterPro" id="IPR001789">
    <property type="entry name" value="Sig_transdc_resp-reg_receiver"/>
</dbReference>
<dbReference type="SMART" id="SM00448">
    <property type="entry name" value="REC"/>
    <property type="match status" value="1"/>
</dbReference>
<dbReference type="InterPro" id="IPR002078">
    <property type="entry name" value="Sigma_54_int"/>
</dbReference>
<dbReference type="Pfam" id="PF00072">
    <property type="entry name" value="Response_reg"/>
    <property type="match status" value="1"/>
</dbReference>
<dbReference type="GO" id="GO:0006355">
    <property type="term" value="P:regulation of DNA-templated transcription"/>
    <property type="evidence" value="ECO:0007669"/>
    <property type="project" value="InterPro"/>
</dbReference>
<dbReference type="SUPFAM" id="SSF46689">
    <property type="entry name" value="Homeodomain-like"/>
    <property type="match status" value="1"/>
</dbReference>
<feature type="domain" description="Sigma-54 factor interaction" evidence="6">
    <location>
        <begin position="139"/>
        <end position="368"/>
    </location>
</feature>
<dbReference type="InterPro" id="IPR011006">
    <property type="entry name" value="CheY-like_superfamily"/>
</dbReference>
<proteinExistence type="predicted"/>
<dbReference type="InterPro" id="IPR025662">
    <property type="entry name" value="Sigma_54_int_dom_ATP-bd_1"/>
</dbReference>
<evidence type="ECO:0000313" key="9">
    <source>
        <dbReference type="Proteomes" id="UP000179243"/>
    </source>
</evidence>
<dbReference type="Gene3D" id="3.40.50.300">
    <property type="entry name" value="P-loop containing nucleotide triphosphate hydrolases"/>
    <property type="match status" value="1"/>
</dbReference>
<dbReference type="Pfam" id="PF25601">
    <property type="entry name" value="AAA_lid_14"/>
    <property type="match status" value="1"/>
</dbReference>
<dbReference type="InterPro" id="IPR009057">
    <property type="entry name" value="Homeodomain-like_sf"/>
</dbReference>
<evidence type="ECO:0000256" key="5">
    <source>
        <dbReference type="PROSITE-ProRule" id="PRU00169"/>
    </source>
</evidence>
<dbReference type="SUPFAM" id="SSF52540">
    <property type="entry name" value="P-loop containing nucleoside triphosphate hydrolases"/>
    <property type="match status" value="1"/>
</dbReference>
<dbReference type="PANTHER" id="PTHR32071:SF113">
    <property type="entry name" value="ALGINATE BIOSYNTHESIS TRANSCRIPTIONAL REGULATORY PROTEIN ALGB"/>
    <property type="match status" value="1"/>
</dbReference>
<evidence type="ECO:0000259" key="7">
    <source>
        <dbReference type="PROSITE" id="PS50110"/>
    </source>
</evidence>
<accession>A0A1F7FI51</accession>
<dbReference type="InterPro" id="IPR058031">
    <property type="entry name" value="AAA_lid_NorR"/>
</dbReference>
<evidence type="ECO:0000256" key="4">
    <source>
        <dbReference type="ARBA" id="ARBA00023163"/>
    </source>
</evidence>
<dbReference type="Gene3D" id="1.10.10.60">
    <property type="entry name" value="Homeodomain-like"/>
    <property type="match status" value="1"/>
</dbReference>
<dbReference type="PANTHER" id="PTHR32071">
    <property type="entry name" value="TRANSCRIPTIONAL REGULATORY PROTEIN"/>
    <property type="match status" value="1"/>
</dbReference>
<dbReference type="PRINTS" id="PR01590">
    <property type="entry name" value="HTHFIS"/>
</dbReference>
<dbReference type="GO" id="GO:0000160">
    <property type="term" value="P:phosphorelay signal transduction system"/>
    <property type="evidence" value="ECO:0007669"/>
    <property type="project" value="InterPro"/>
</dbReference>
<evidence type="ECO:0008006" key="10">
    <source>
        <dbReference type="Google" id="ProtNLM"/>
    </source>
</evidence>
<dbReference type="SUPFAM" id="SSF52172">
    <property type="entry name" value="CheY-like"/>
    <property type="match status" value="1"/>
</dbReference>
<evidence type="ECO:0000256" key="2">
    <source>
        <dbReference type="ARBA" id="ARBA00022840"/>
    </source>
</evidence>
<name>A0A1F7FI51_UNCRA</name>
<keyword evidence="3" id="KW-0805">Transcription regulation</keyword>
<dbReference type="Gene3D" id="1.10.8.60">
    <property type="match status" value="1"/>
</dbReference>
<protein>
    <recommendedName>
        <fullName evidence="10">Sigma-54-dependent Fis family transcriptional regulator</fullName>
    </recommendedName>
</protein>
<evidence type="ECO:0000313" key="8">
    <source>
        <dbReference type="EMBL" id="OGK06167.1"/>
    </source>
</evidence>
<dbReference type="PROSITE" id="PS00675">
    <property type="entry name" value="SIGMA54_INTERACT_1"/>
    <property type="match status" value="1"/>
</dbReference>
<dbReference type="PROSITE" id="PS00688">
    <property type="entry name" value="SIGMA54_INTERACT_3"/>
    <property type="match status" value="1"/>
</dbReference>
<evidence type="ECO:0000259" key="6">
    <source>
        <dbReference type="PROSITE" id="PS50045"/>
    </source>
</evidence>
<dbReference type="Gene3D" id="3.40.50.2300">
    <property type="match status" value="1"/>
</dbReference>
<dbReference type="PROSITE" id="PS50110">
    <property type="entry name" value="RESPONSE_REGULATORY"/>
    <property type="match status" value="1"/>
</dbReference>
<dbReference type="Pfam" id="PF02954">
    <property type="entry name" value="HTH_8"/>
    <property type="match status" value="1"/>
</dbReference>
<dbReference type="EMBL" id="MFYX01000035">
    <property type="protein sequence ID" value="OGK06167.1"/>
    <property type="molecule type" value="Genomic_DNA"/>
</dbReference>
<sequence>METKKILIVDPDRTIREEIVNNIHHEGYTFLDATNAADALKILGRGQISIVIINITETCENELDLISYIKVNMAGCEIVVLTTIDDIELATRAVRHGAYLYLVKPVHADDVTLVIEKITIRQEKDLKYLESQTRLMRDLVGDDDKMMRAIGMADKVAQTNSTVLVSGESGTGKEVFARYIHMKSRRADGPFVAVNCGAIPENLIESELFGHVKGAFTGAAFQKKGLVEEANQGTLFLDEVGELQPSAQVKLLRFLQDHSVRMVGGNESKVVDVRIIAATNQDLAANVQKGTFREDLFYRLNVIHINLPPLRERKANIAKLIPFFIIKYATLLDKKPPVVDPHAMALLQGYSFPGNIRELENIIERGVVMAEGGVINPDDLPKNIIINRPLIGSKSGEVEEELLSLNELEKRHIARVLQRHDNNQSATAQQLGLSRTTLWRKIKEHGIQL</sequence>
<dbReference type="SMART" id="SM00382">
    <property type="entry name" value="AAA"/>
    <property type="match status" value="1"/>
</dbReference>
<gene>
    <name evidence="8" type="ORF">A2519_22680</name>
</gene>
<dbReference type="AlphaFoldDB" id="A0A1F7FI51"/>
<dbReference type="InterPro" id="IPR025944">
    <property type="entry name" value="Sigma_54_int_dom_CS"/>
</dbReference>
<keyword evidence="1" id="KW-0547">Nucleotide-binding</keyword>
<reference evidence="8 9" key="1">
    <citation type="journal article" date="2016" name="Nat. Commun.">
        <title>Thousands of microbial genomes shed light on interconnected biogeochemical processes in an aquifer system.</title>
        <authorList>
            <person name="Anantharaman K."/>
            <person name="Brown C.T."/>
            <person name="Hug L.A."/>
            <person name="Sharon I."/>
            <person name="Castelle C.J."/>
            <person name="Probst A.J."/>
            <person name="Thomas B.C."/>
            <person name="Singh A."/>
            <person name="Wilkins M.J."/>
            <person name="Karaoz U."/>
            <person name="Brodie E.L."/>
            <person name="Williams K.H."/>
            <person name="Hubbard S.S."/>
            <person name="Banfield J.F."/>
        </authorList>
    </citation>
    <scope>NUCLEOTIDE SEQUENCE [LARGE SCALE GENOMIC DNA]</scope>
</reference>
<keyword evidence="2" id="KW-0067">ATP-binding</keyword>